<feature type="region of interest" description="Disordered" evidence="13">
    <location>
        <begin position="1"/>
        <end position="30"/>
    </location>
</feature>
<comment type="subcellular location">
    <subcellularLocation>
        <location evidence="12">Cell membrane</location>
        <topology evidence="12">Multi-pass membrane protein</topology>
    </subcellularLocation>
    <subcellularLocation>
        <location evidence="12">Bacterial flagellum basal body</location>
    </subcellularLocation>
</comment>
<dbReference type="AlphaFoldDB" id="A0A0S6UFH9"/>
<dbReference type="Proteomes" id="UP000063718">
    <property type="component" value="Unassembled WGS sequence"/>
</dbReference>
<keyword evidence="14" id="KW-0969">Cilium</keyword>
<keyword evidence="9 12" id="KW-0472">Membrane</keyword>
<evidence type="ECO:0000256" key="3">
    <source>
        <dbReference type="ARBA" id="ARBA00022448"/>
    </source>
</evidence>
<accession>A0A0S6UFH9</accession>
<reference evidence="14" key="1">
    <citation type="journal article" date="2014" name="Gene">
        <title>Genome-guided analysis of transformation efficiency and carbon dioxide assimilation by Moorella thermoacetica Y72.</title>
        <authorList>
            <person name="Tsukahara K."/>
            <person name="Kita A."/>
            <person name="Nakashimada Y."/>
            <person name="Hoshino T."/>
            <person name="Murakami K."/>
        </authorList>
    </citation>
    <scope>NUCLEOTIDE SEQUENCE [LARGE SCALE GENOMIC DNA]</scope>
    <source>
        <strain evidence="14">Y72</strain>
    </source>
</reference>
<dbReference type="InterPro" id="IPR005837">
    <property type="entry name" value="FliP"/>
</dbReference>
<keyword evidence="10" id="KW-0975">Bacterial flagellum</keyword>
<comment type="function">
    <text evidence="12">Plays a role in the flagellum-specific transport system.</text>
</comment>
<evidence type="ECO:0000256" key="2">
    <source>
        <dbReference type="ARBA" id="ARBA00021714"/>
    </source>
</evidence>
<dbReference type="NCBIfam" id="NF009438">
    <property type="entry name" value="PRK12797.1"/>
    <property type="match status" value="1"/>
</dbReference>
<keyword evidence="4 12" id="KW-1003">Cell membrane</keyword>
<dbReference type="EMBL" id="DF238840">
    <property type="protein sequence ID" value="GAF26499.1"/>
    <property type="molecule type" value="Genomic_DNA"/>
</dbReference>
<dbReference type="GO" id="GO:0044781">
    <property type="term" value="P:bacterial-type flagellum organization"/>
    <property type="evidence" value="ECO:0007669"/>
    <property type="project" value="UniProtKB-UniRule"/>
</dbReference>
<keyword evidence="6 12" id="KW-1005">Bacterial flagellum biogenesis</keyword>
<feature type="transmembrane region" description="Helical" evidence="12">
    <location>
        <begin position="291"/>
        <end position="310"/>
    </location>
</feature>
<dbReference type="PRINTS" id="PR00951">
    <property type="entry name" value="FLGBIOSNFLIP"/>
</dbReference>
<keyword evidence="14" id="KW-0966">Cell projection</keyword>
<evidence type="ECO:0000256" key="5">
    <source>
        <dbReference type="ARBA" id="ARBA00022692"/>
    </source>
</evidence>
<evidence type="ECO:0000256" key="1">
    <source>
        <dbReference type="ARBA" id="ARBA00006257"/>
    </source>
</evidence>
<feature type="transmembrane region" description="Helical" evidence="12">
    <location>
        <begin position="162"/>
        <end position="179"/>
    </location>
</feature>
<feature type="transmembrane region" description="Helical" evidence="12">
    <location>
        <begin position="118"/>
        <end position="142"/>
    </location>
</feature>
<keyword evidence="11 12" id="KW-1006">Bacterial flagellum protein export</keyword>
<keyword evidence="7 12" id="KW-0653">Protein transport</keyword>
<comment type="similarity">
    <text evidence="1 12">Belongs to the FliP/MopC/SpaP family.</text>
</comment>
<evidence type="ECO:0000256" key="9">
    <source>
        <dbReference type="ARBA" id="ARBA00023136"/>
    </source>
</evidence>
<name>A0A0S6UFH9_NEOTH</name>
<dbReference type="Pfam" id="PF00813">
    <property type="entry name" value="FliP"/>
    <property type="match status" value="1"/>
</dbReference>
<dbReference type="InterPro" id="IPR005838">
    <property type="entry name" value="T3SS_IM_P"/>
</dbReference>
<keyword evidence="3 12" id="KW-0813">Transport</keyword>
<evidence type="ECO:0000256" key="13">
    <source>
        <dbReference type="SAM" id="MobiDB-lite"/>
    </source>
</evidence>
<evidence type="ECO:0000256" key="10">
    <source>
        <dbReference type="ARBA" id="ARBA00023143"/>
    </source>
</evidence>
<dbReference type="GO" id="GO:0009425">
    <property type="term" value="C:bacterial-type flagellum basal body"/>
    <property type="evidence" value="ECO:0007669"/>
    <property type="project" value="UniProtKB-SubCell"/>
</dbReference>
<keyword evidence="5 12" id="KW-0812">Transmembrane</keyword>
<dbReference type="PROSITE" id="PS01061">
    <property type="entry name" value="FLIP_2"/>
    <property type="match status" value="1"/>
</dbReference>
<dbReference type="GeneID" id="45616819"/>
<dbReference type="PROSITE" id="PS01060">
    <property type="entry name" value="FLIP_1"/>
    <property type="match status" value="1"/>
</dbReference>
<dbReference type="GO" id="GO:0009306">
    <property type="term" value="P:protein secretion"/>
    <property type="evidence" value="ECO:0007669"/>
    <property type="project" value="UniProtKB-UniRule"/>
</dbReference>
<evidence type="ECO:0000256" key="4">
    <source>
        <dbReference type="ARBA" id="ARBA00022475"/>
    </source>
</evidence>
<keyword evidence="14" id="KW-0282">Flagellum</keyword>
<dbReference type="PRINTS" id="PR01302">
    <property type="entry name" value="TYPE3IMPPROT"/>
</dbReference>
<evidence type="ECO:0000256" key="8">
    <source>
        <dbReference type="ARBA" id="ARBA00022989"/>
    </source>
</evidence>
<proteinExistence type="inferred from homology"/>
<evidence type="ECO:0000256" key="11">
    <source>
        <dbReference type="ARBA" id="ARBA00023225"/>
    </source>
</evidence>
<protein>
    <recommendedName>
        <fullName evidence="2 12">Flagellar biosynthetic protein FliP</fullName>
    </recommendedName>
</protein>
<feature type="transmembrane region" description="Helical" evidence="12">
    <location>
        <begin position="261"/>
        <end position="285"/>
    </location>
</feature>
<dbReference type="GO" id="GO:0005886">
    <property type="term" value="C:plasma membrane"/>
    <property type="evidence" value="ECO:0007669"/>
    <property type="project" value="UniProtKB-SubCell"/>
</dbReference>
<organism evidence="14">
    <name type="scientific">Moorella thermoacetica Y72</name>
    <dbReference type="NCBI Taxonomy" id="1325331"/>
    <lineage>
        <taxon>Bacteria</taxon>
        <taxon>Bacillati</taxon>
        <taxon>Bacillota</taxon>
        <taxon>Clostridia</taxon>
        <taxon>Neomoorellales</taxon>
        <taxon>Neomoorellaceae</taxon>
        <taxon>Neomoorella</taxon>
    </lineage>
</organism>
<dbReference type="RefSeq" id="WP_011392307.1">
    <property type="nucleotide sequence ID" value="NZ_DF238840.1"/>
</dbReference>
<keyword evidence="8 12" id="KW-1133">Transmembrane helix</keyword>
<sequence length="317" mass="34868">MMARDLATVGRRRRQVQMPAYRSRPDWPGAGGFHRAGPVEQGTGFALEEATAVESNGRGTPPAVRQPLWPLVLGGAALLAGLVLGLRPALAQPVPVPQVNLNLAQTTDPRQVVDTVRLLILLTVLALAPALVLLMTSFTRIIVVLSFVRSALATQQTPPNQILIGLALFLTFFIMAPVYNQVKTQAIDPYLAGRITQEQALAAGARPVREFMYRQTREKDLALFVHMSGMAQPRTRDDVPLHVLIPAFIISELKTAFQMGFLIYIPFLIIDLVIASTLMAMGMFMVPPVMISLPFKLMLFVLVDGWYLVVKSLLESF</sequence>
<dbReference type="PANTHER" id="PTHR30587:SF0">
    <property type="entry name" value="FLAGELLAR BIOSYNTHETIC PROTEIN FLIP"/>
    <property type="match status" value="1"/>
</dbReference>
<evidence type="ECO:0000256" key="12">
    <source>
        <dbReference type="RuleBase" id="RU362069"/>
    </source>
</evidence>
<gene>
    <name evidence="12" type="primary">fliP</name>
    <name evidence="14" type="ORF">MTY_1839</name>
</gene>
<dbReference type="NCBIfam" id="TIGR01103">
    <property type="entry name" value="fliP"/>
    <property type="match status" value="1"/>
</dbReference>
<evidence type="ECO:0000256" key="6">
    <source>
        <dbReference type="ARBA" id="ARBA00022795"/>
    </source>
</evidence>
<evidence type="ECO:0000256" key="7">
    <source>
        <dbReference type="ARBA" id="ARBA00022927"/>
    </source>
</evidence>
<evidence type="ECO:0000313" key="14">
    <source>
        <dbReference type="EMBL" id="GAF26499.1"/>
    </source>
</evidence>
<dbReference type="PANTHER" id="PTHR30587">
    <property type="entry name" value="FLAGELLAR BIOSYNTHETIC PROTEIN FLIP"/>
    <property type="match status" value="1"/>
</dbReference>